<dbReference type="AlphaFoldDB" id="J1HZH7"/>
<dbReference type="SUPFAM" id="SSF53474">
    <property type="entry name" value="alpha/beta-Hydrolases"/>
    <property type="match status" value="1"/>
</dbReference>
<organism evidence="1 2">
    <name type="scientific">Saprospira grandis DSM 2844</name>
    <dbReference type="NCBI Taxonomy" id="694433"/>
    <lineage>
        <taxon>Bacteria</taxon>
        <taxon>Pseudomonadati</taxon>
        <taxon>Bacteroidota</taxon>
        <taxon>Saprospiria</taxon>
        <taxon>Saprospirales</taxon>
        <taxon>Saprospiraceae</taxon>
        <taxon>Saprospira</taxon>
    </lineage>
</organism>
<name>J1HZH7_9BACT</name>
<sequence length="428" mass="47995">MGILKKALALRYRDESGTVGLPAGSLLKTTLAQSSYQQLELGRRRYELSNHLGNVLATVSDKSLGQDSSQTGQADYYLAQVSSASLYYPFGWEMPGRKFVSGEGYRFGFNGQEEDPDIHGGGIVFKYRTEDARVARFFAVDPIAAQYPELTPYQVASLSPIYMIELEGLEGFPVHGTFMDKSFFSEGGYVETKLRDLFGNTDVKIPVMNDDEGNEVSVWDGENDVYSRLDGGANLAKYIVENRIAGEDITIVGHSHGGNVGIWATHILVNKYDVDPQEINLVLLNTPERYSDFNMYYRSNKAVRMIKNNSSGDEIWVKHPFLPPAEIRTYEIDADWDLVKGAGESWWPGKKLPQSYPSGTNWGEVYDYRANYKDQYTGWKVGVVLGVIAYPYIENSASTGNHMGHWKNNVNEWFPGLEKAVKESQGKK</sequence>
<dbReference type="Proteomes" id="UP000005113">
    <property type="component" value="Unassembled WGS sequence"/>
</dbReference>
<reference evidence="2" key="1">
    <citation type="journal article" date="2012" name="Stand. Genomic Sci.">
        <title>Permanent draft genome sequence of the gliding predator Saprospira grandis strain Sa g1 (= HR1).</title>
        <authorList>
            <person name="Mavromatis K."/>
            <person name="Chertkov O."/>
            <person name="Lapidus A."/>
            <person name="Nolan M."/>
            <person name="Lucas S."/>
            <person name="Tice H."/>
            <person name="Del Rio T.G."/>
            <person name="Cheng J.F."/>
            <person name="Han C."/>
            <person name="Tapia R."/>
            <person name="Bruce D."/>
            <person name="Goodwin L.A."/>
            <person name="Pitluck S."/>
            <person name="Huntemann M."/>
            <person name="Liolios K."/>
            <person name="Pagani I."/>
            <person name="Ivanova N."/>
            <person name="Mikhailova N."/>
            <person name="Pati A."/>
            <person name="Chen A."/>
            <person name="Palaniappan K."/>
            <person name="Land M."/>
            <person name="Brambilla E.M."/>
            <person name="Rohde M."/>
            <person name="Spring S."/>
            <person name="Goker M."/>
            <person name="Detter J.C."/>
            <person name="Bristow J."/>
            <person name="Eisen J.A."/>
            <person name="Markowitz V."/>
            <person name="Hugenholtz P."/>
            <person name="Kyrpides N.C."/>
            <person name="Klenk H.P."/>
            <person name="Woyke T."/>
        </authorList>
    </citation>
    <scope>NUCLEOTIDE SEQUENCE [LARGE SCALE GENOMIC DNA]</scope>
    <source>
        <strain evidence="2">DSM 2844</strain>
    </source>
</reference>
<gene>
    <name evidence="1" type="ORF">SapgrDRAFT_0020</name>
</gene>
<dbReference type="Gene3D" id="2.180.10.10">
    <property type="entry name" value="RHS repeat-associated core"/>
    <property type="match status" value="1"/>
</dbReference>
<evidence type="ECO:0000313" key="1">
    <source>
        <dbReference type="EMBL" id="EJF51785.1"/>
    </source>
</evidence>
<dbReference type="InterPro" id="IPR029058">
    <property type="entry name" value="AB_hydrolase_fold"/>
</dbReference>
<protein>
    <submittedName>
        <fullName evidence="1">Uncharacterized protein</fullName>
    </submittedName>
</protein>
<evidence type="ECO:0000313" key="2">
    <source>
        <dbReference type="Proteomes" id="UP000005113"/>
    </source>
</evidence>
<dbReference type="HOGENOM" id="CLU_640751_0_0_10"/>
<accession>J1HZH7</accession>
<proteinExistence type="predicted"/>
<dbReference type="EMBL" id="JH719943">
    <property type="protein sequence ID" value="EJF51785.1"/>
    <property type="molecule type" value="Genomic_DNA"/>
</dbReference>
<dbReference type="RefSeq" id="WP_002661270.1">
    <property type="nucleotide sequence ID" value="NZ_JH719943.1"/>
</dbReference>